<evidence type="ECO:0008006" key="10">
    <source>
        <dbReference type="Google" id="ProtNLM"/>
    </source>
</evidence>
<feature type="compositionally biased region" description="Acidic residues" evidence="5">
    <location>
        <begin position="550"/>
        <end position="568"/>
    </location>
</feature>
<feature type="coiled-coil region" evidence="4">
    <location>
        <begin position="70"/>
        <end position="104"/>
    </location>
</feature>
<evidence type="ECO:0000256" key="4">
    <source>
        <dbReference type="SAM" id="Coils"/>
    </source>
</evidence>
<dbReference type="InterPro" id="IPR031739">
    <property type="entry name" value="Ncaph2"/>
</dbReference>
<sequence>MSKNPNIEADLSQVLDDFLEKLGECDRYLENGIFNMNFAEAALLLQSSADVYSKKVDLLWDIIFDYQKRLLLSEEQNGDKNQEIEKVEERKRKYKRKRKTNSEENQTAKLVNNFSFGAVENVDYLNQDYETVDLSKEWDKFRRKDHLEDSLQTHTPNKNFIFSPNDAVYSEDVDYIGRYDQFHSMSLIDEIFHLQQQNLLTDEYNCVTKMRIDAYVVNDFLLERSIPSTKSADTYSEELQEYINNFFQSHRHPEKEASSSNVEQICRKSSVCLEKLPFRVIRDKMRRASLADSLFDDDHMTSLSEHCPSPCNSLDHDDPKDCEVDESFEQINKNLENRSKSCSQDSAFYEDVEDHGNEECEAEGDIAVYVIIEDPATGDVATNSDHNPETSDNVPAEEVVTAADNVPTEVSTPDCIATEEVPVREEISNTDISTSTEDVIANSTVSTVAEEVVKSAKASKSPIADNKSRSTVITRQKPVKRWSSLLQLQQGEDKAEHKRRKVQTTKRISEKALKKLSTGITAKYRDFEIFCRMQYKAAEGEGVVPAQLSDSDESEEEDNHMSDEDENDPTPVNTDAEMSDEECKNGEEEEEENDLETSPDKPDETPTSIRPNLPDPNVSPISTSHQPPRSLSEDRGVLGMTSTPHPPITTPRNVSTLSDMDFEQQEGYRKNVREWRSFIIPKLKTLENRADFDIHEYGARIIEPSEIGEQRYFKDIVKGKNAAEVARYFIATLQLANTYNVEITGAIPGGVANDNFQIKTLDKTKHHELLEEYQAPSEETFRERLQRVRAMSAKDRHSVDDKGPPVKKIKFSSGSRRSFF</sequence>
<feature type="domain" description="Condensin-2 complex subunit H2 C-terminal" evidence="7">
    <location>
        <begin position="661"/>
        <end position="769"/>
    </location>
</feature>
<dbReference type="EMBL" id="JALNTZ010000001">
    <property type="protein sequence ID" value="KAJ3666696.1"/>
    <property type="molecule type" value="Genomic_DNA"/>
</dbReference>
<accession>A0AA38MTE0</accession>
<dbReference type="GO" id="GO:0005634">
    <property type="term" value="C:nucleus"/>
    <property type="evidence" value="ECO:0007669"/>
    <property type="project" value="UniProtKB-SubCell"/>
</dbReference>
<dbReference type="GO" id="GO:0010032">
    <property type="term" value="P:meiotic chromosome condensation"/>
    <property type="evidence" value="ECO:0007669"/>
    <property type="project" value="TreeGrafter"/>
</dbReference>
<dbReference type="GO" id="GO:0003682">
    <property type="term" value="F:chromatin binding"/>
    <property type="evidence" value="ECO:0007669"/>
    <property type="project" value="TreeGrafter"/>
</dbReference>
<dbReference type="Pfam" id="PF06278">
    <property type="entry name" value="CNDH2_N"/>
    <property type="match status" value="1"/>
</dbReference>
<dbReference type="InterPro" id="IPR009378">
    <property type="entry name" value="H2_N"/>
</dbReference>
<keyword evidence="4" id="KW-0175">Coiled coil</keyword>
<dbReference type="PANTHER" id="PTHR14324">
    <property type="entry name" value="CONDENSIN-2 COMPLEX SUBUNIT H2"/>
    <property type="match status" value="1"/>
</dbReference>
<evidence type="ECO:0000259" key="6">
    <source>
        <dbReference type="Pfam" id="PF06278"/>
    </source>
</evidence>
<dbReference type="Proteomes" id="UP001168821">
    <property type="component" value="Unassembled WGS sequence"/>
</dbReference>
<evidence type="ECO:0000256" key="1">
    <source>
        <dbReference type="ARBA" id="ARBA00004123"/>
    </source>
</evidence>
<evidence type="ECO:0000259" key="7">
    <source>
        <dbReference type="Pfam" id="PF16858"/>
    </source>
</evidence>
<reference evidence="8" key="1">
    <citation type="journal article" date="2023" name="G3 (Bethesda)">
        <title>Whole genome assemblies of Zophobas morio and Tenebrio molitor.</title>
        <authorList>
            <person name="Kaur S."/>
            <person name="Stinson S.A."/>
            <person name="diCenzo G.C."/>
        </authorList>
    </citation>
    <scope>NUCLEOTIDE SEQUENCE</scope>
    <source>
        <strain evidence="8">QUZm001</strain>
    </source>
</reference>
<dbReference type="GO" id="GO:0000796">
    <property type="term" value="C:condensin complex"/>
    <property type="evidence" value="ECO:0007669"/>
    <property type="project" value="TreeGrafter"/>
</dbReference>
<dbReference type="PANTHER" id="PTHR14324:SF3">
    <property type="entry name" value="CONDENSIN-2 COMPLEX SUBUNIT H2"/>
    <property type="match status" value="1"/>
</dbReference>
<proteinExistence type="inferred from homology"/>
<gene>
    <name evidence="8" type="ORF">Zmor_002130</name>
</gene>
<feature type="region of interest" description="Disordered" evidence="5">
    <location>
        <begin position="792"/>
        <end position="820"/>
    </location>
</feature>
<evidence type="ECO:0000256" key="5">
    <source>
        <dbReference type="SAM" id="MobiDB-lite"/>
    </source>
</evidence>
<keyword evidence="9" id="KW-1185">Reference proteome</keyword>
<dbReference type="InterPro" id="IPR031737">
    <property type="entry name" value="CNDH2_C"/>
</dbReference>
<protein>
    <recommendedName>
        <fullName evidence="10">Condensin-2 complex subunit H2</fullName>
    </recommendedName>
</protein>
<comment type="subcellular location">
    <subcellularLocation>
        <location evidence="1">Nucleus</location>
    </subcellularLocation>
</comment>
<feature type="compositionally biased region" description="Polar residues" evidence="5">
    <location>
        <begin position="619"/>
        <end position="629"/>
    </location>
</feature>
<feature type="region of interest" description="Disordered" evidence="5">
    <location>
        <begin position="542"/>
        <end position="655"/>
    </location>
</feature>
<feature type="compositionally biased region" description="Basic and acidic residues" evidence="5">
    <location>
        <begin position="792"/>
        <end position="804"/>
    </location>
</feature>
<dbReference type="Pfam" id="PF16858">
    <property type="entry name" value="CNDH2_C"/>
    <property type="match status" value="1"/>
</dbReference>
<evidence type="ECO:0000313" key="8">
    <source>
        <dbReference type="EMBL" id="KAJ3666696.1"/>
    </source>
</evidence>
<name>A0AA38MTE0_9CUCU</name>
<dbReference type="GO" id="GO:0051306">
    <property type="term" value="P:mitotic sister chromatid separation"/>
    <property type="evidence" value="ECO:0007669"/>
    <property type="project" value="TreeGrafter"/>
</dbReference>
<evidence type="ECO:0000256" key="3">
    <source>
        <dbReference type="ARBA" id="ARBA00023242"/>
    </source>
</evidence>
<comment type="similarity">
    <text evidence="2">Belongs to the CND2 H2 (condensin-2 subunit 2) family.</text>
</comment>
<evidence type="ECO:0000313" key="9">
    <source>
        <dbReference type="Proteomes" id="UP001168821"/>
    </source>
</evidence>
<evidence type="ECO:0000256" key="2">
    <source>
        <dbReference type="ARBA" id="ARBA00007844"/>
    </source>
</evidence>
<feature type="compositionally biased region" description="Acidic residues" evidence="5">
    <location>
        <begin position="587"/>
        <end position="597"/>
    </location>
</feature>
<organism evidence="8 9">
    <name type="scientific">Zophobas morio</name>
    <dbReference type="NCBI Taxonomy" id="2755281"/>
    <lineage>
        <taxon>Eukaryota</taxon>
        <taxon>Metazoa</taxon>
        <taxon>Ecdysozoa</taxon>
        <taxon>Arthropoda</taxon>
        <taxon>Hexapoda</taxon>
        <taxon>Insecta</taxon>
        <taxon>Pterygota</taxon>
        <taxon>Neoptera</taxon>
        <taxon>Endopterygota</taxon>
        <taxon>Coleoptera</taxon>
        <taxon>Polyphaga</taxon>
        <taxon>Cucujiformia</taxon>
        <taxon>Tenebrionidae</taxon>
        <taxon>Zophobas</taxon>
    </lineage>
</organism>
<keyword evidence="3" id="KW-0539">Nucleus</keyword>
<comment type="caution">
    <text evidence="8">The sequence shown here is derived from an EMBL/GenBank/DDBJ whole genome shotgun (WGS) entry which is preliminary data.</text>
</comment>
<dbReference type="AlphaFoldDB" id="A0AA38MTE0"/>
<feature type="domain" description="Condensin II complex subunit H2 N-terminal" evidence="6">
    <location>
        <begin position="6"/>
        <end position="96"/>
    </location>
</feature>